<dbReference type="EMBL" id="NAJO01000019">
    <property type="protein sequence ID" value="OQO05275.1"/>
    <property type="molecule type" value="Genomic_DNA"/>
</dbReference>
<evidence type="ECO:0000313" key="3">
    <source>
        <dbReference type="Proteomes" id="UP000192596"/>
    </source>
</evidence>
<organism evidence="2 3">
    <name type="scientific">Cryoendolithus antarcticus</name>
    <dbReference type="NCBI Taxonomy" id="1507870"/>
    <lineage>
        <taxon>Eukaryota</taxon>
        <taxon>Fungi</taxon>
        <taxon>Dikarya</taxon>
        <taxon>Ascomycota</taxon>
        <taxon>Pezizomycotina</taxon>
        <taxon>Dothideomycetes</taxon>
        <taxon>Dothideomycetidae</taxon>
        <taxon>Cladosporiales</taxon>
        <taxon>Cladosporiaceae</taxon>
        <taxon>Cryoendolithus</taxon>
    </lineage>
</organism>
<comment type="caution">
    <text evidence="2">The sequence shown here is derived from an EMBL/GenBank/DDBJ whole genome shotgun (WGS) entry which is preliminary data.</text>
</comment>
<reference evidence="3" key="1">
    <citation type="submission" date="2017-03" db="EMBL/GenBank/DDBJ databases">
        <title>Genomes of endolithic fungi from Antarctica.</title>
        <authorList>
            <person name="Coleine C."/>
            <person name="Masonjones S."/>
            <person name="Stajich J.E."/>
        </authorList>
    </citation>
    <scope>NUCLEOTIDE SEQUENCE [LARGE SCALE GENOMIC DNA]</scope>
    <source>
        <strain evidence="3">CCFEE 5527</strain>
    </source>
</reference>
<name>A0A1V8T1H4_9PEZI</name>
<evidence type="ECO:0000313" key="2">
    <source>
        <dbReference type="EMBL" id="OQO05275.1"/>
    </source>
</evidence>
<proteinExistence type="predicted"/>
<dbReference type="Proteomes" id="UP000192596">
    <property type="component" value="Unassembled WGS sequence"/>
</dbReference>
<dbReference type="InParanoid" id="A0A1V8T1H4"/>
<evidence type="ECO:0000256" key="1">
    <source>
        <dbReference type="SAM" id="MobiDB-lite"/>
    </source>
</evidence>
<sequence>MGPRPISREINAETRPASVQAASGSKSASTPQQGKASVHTKRNEKQAVANECHTTPLEQHEQYQQRHAQHHQLKHYDPRDATHASLPLLGSLKSSTGNIPSELAVQAATTSRKVPIPVHQRTDCLRPSAMAAPADNNVPAPTTISARLFPRSLAKVDVYDFLIGESFDILVAISSVLRNLNSKHYAAIRDKAYPLTKLFKTKTLRAVVDFVRSIIDNVHTDGTSEMSVAAFTGELDEVLNASTYKACFPYLRRAVHFDGC</sequence>
<keyword evidence="3" id="KW-1185">Reference proteome</keyword>
<feature type="region of interest" description="Disordered" evidence="1">
    <location>
        <begin position="1"/>
        <end position="47"/>
    </location>
</feature>
<accession>A0A1V8T1H4</accession>
<dbReference type="AlphaFoldDB" id="A0A1V8T1H4"/>
<protein>
    <submittedName>
        <fullName evidence="2">Uncharacterized protein</fullName>
    </submittedName>
</protein>
<gene>
    <name evidence="2" type="ORF">B0A48_09042</name>
</gene>
<feature type="compositionally biased region" description="Basic and acidic residues" evidence="1">
    <location>
        <begin position="1"/>
        <end position="12"/>
    </location>
</feature>
<feature type="compositionally biased region" description="Polar residues" evidence="1">
    <location>
        <begin position="20"/>
        <end position="35"/>
    </location>
</feature>